<evidence type="ECO:0000256" key="1">
    <source>
        <dbReference type="SAM" id="Phobius"/>
    </source>
</evidence>
<feature type="transmembrane region" description="Helical" evidence="1">
    <location>
        <begin position="28"/>
        <end position="45"/>
    </location>
</feature>
<feature type="transmembrane region" description="Helical" evidence="1">
    <location>
        <begin position="51"/>
        <end position="68"/>
    </location>
</feature>
<keyword evidence="1" id="KW-0472">Membrane</keyword>
<dbReference type="InterPro" id="IPR014617">
    <property type="entry name" value="YphA_Bacsu"/>
</dbReference>
<keyword evidence="3" id="KW-1185">Reference proteome</keyword>
<dbReference type="Proteomes" id="UP001589785">
    <property type="component" value="Unassembled WGS sequence"/>
</dbReference>
<feature type="transmembrane region" description="Helical" evidence="1">
    <location>
        <begin position="6"/>
        <end position="21"/>
    </location>
</feature>
<dbReference type="Pfam" id="PF24124">
    <property type="entry name" value="YphA"/>
    <property type="match status" value="1"/>
</dbReference>
<dbReference type="RefSeq" id="WP_066229086.1">
    <property type="nucleotide sequence ID" value="NZ_JBHLVN010000052.1"/>
</dbReference>
<keyword evidence="1" id="KW-1133">Transmembrane helix</keyword>
<comment type="caution">
    <text evidence="2">The sequence shown here is derived from an EMBL/GenBank/DDBJ whole genome shotgun (WGS) entry which is preliminary data.</text>
</comment>
<feature type="transmembrane region" description="Helical" evidence="1">
    <location>
        <begin position="156"/>
        <end position="176"/>
    </location>
</feature>
<proteinExistence type="predicted"/>
<feature type="transmembrane region" description="Helical" evidence="1">
    <location>
        <begin position="101"/>
        <end position="123"/>
    </location>
</feature>
<organism evidence="2 3">
    <name type="scientific">Geobacillus jurassicus</name>
    <dbReference type="NCBI Taxonomy" id="235932"/>
    <lineage>
        <taxon>Bacteria</taxon>
        <taxon>Bacillati</taxon>
        <taxon>Bacillota</taxon>
        <taxon>Bacilli</taxon>
        <taxon>Bacillales</taxon>
        <taxon>Anoxybacillaceae</taxon>
        <taxon>Geobacillus</taxon>
    </lineage>
</organism>
<evidence type="ECO:0008006" key="4">
    <source>
        <dbReference type="Google" id="ProtNLM"/>
    </source>
</evidence>
<keyword evidence="1" id="KW-0812">Transmembrane</keyword>
<gene>
    <name evidence="2" type="ORF">ACFFHQ_10900</name>
</gene>
<reference evidence="2 3" key="1">
    <citation type="submission" date="2024-09" db="EMBL/GenBank/DDBJ databases">
        <authorList>
            <person name="Sun Q."/>
            <person name="Mori K."/>
        </authorList>
    </citation>
    <scope>NUCLEOTIDE SEQUENCE [LARGE SCALE GENOMIC DNA]</scope>
    <source>
        <strain evidence="2 3">CCM 7224</strain>
    </source>
</reference>
<accession>A0ABV6GVM1</accession>
<dbReference type="EMBL" id="JBHLVN010000052">
    <property type="protein sequence ID" value="MFC0297929.1"/>
    <property type="molecule type" value="Genomic_DNA"/>
</dbReference>
<sequence>MEGACFYFFFWSLWIIATFLMKKSADRTKLAAFALLMISSASLTVKVGPFHAAASFFVLFFFSCYAAVKQRPCGWLRMALASSGLAFAYAAFRLLALFDPVWIWLDGQWMLAWWLAFVSVLFHRNVLARLLCLALGGCQGEIVYAMAVSRMASDDVLGSFSFLDAISIGASSLLVWESIRFLSMQFEEKRSVGGMRQP</sequence>
<evidence type="ECO:0000313" key="2">
    <source>
        <dbReference type="EMBL" id="MFC0297929.1"/>
    </source>
</evidence>
<protein>
    <recommendedName>
        <fullName evidence="4">Transmembrane protein</fullName>
    </recommendedName>
</protein>
<name>A0ABV6GVM1_9BACL</name>
<feature type="transmembrane region" description="Helical" evidence="1">
    <location>
        <begin position="75"/>
        <end position="95"/>
    </location>
</feature>
<dbReference type="PIRSF" id="PIRSF036710">
    <property type="entry name" value="YphA_Bacsu"/>
    <property type="match status" value="1"/>
</dbReference>
<evidence type="ECO:0000313" key="3">
    <source>
        <dbReference type="Proteomes" id="UP001589785"/>
    </source>
</evidence>
<feature type="transmembrane region" description="Helical" evidence="1">
    <location>
        <begin position="130"/>
        <end position="150"/>
    </location>
</feature>